<gene>
    <name evidence="5" type="ORF">ZIOFF_043735</name>
</gene>
<evidence type="ECO:0000256" key="2">
    <source>
        <dbReference type="ARBA" id="ARBA00022540"/>
    </source>
</evidence>
<evidence type="ECO:0000256" key="4">
    <source>
        <dbReference type="ARBA" id="ARBA00022917"/>
    </source>
</evidence>
<dbReference type="InterPro" id="IPR043454">
    <property type="entry name" value="NPH3/RPT2-like"/>
</dbReference>
<dbReference type="EMBL" id="JACMSC010000012">
    <property type="protein sequence ID" value="KAG6495904.1"/>
    <property type="molecule type" value="Genomic_DNA"/>
</dbReference>
<keyword evidence="2" id="KW-0396">Initiation factor</keyword>
<keyword evidence="4" id="KW-0648">Protein biosynthesis</keyword>
<protein>
    <recommendedName>
        <fullName evidence="7">BTB domain-containing protein</fullName>
    </recommendedName>
</protein>
<comment type="caution">
    <text evidence="5">The sequence shown here is derived from an EMBL/GenBank/DDBJ whole genome shotgun (WGS) entry which is preliminary data.</text>
</comment>
<keyword evidence="1" id="KW-0963">Cytoplasm</keyword>
<dbReference type="GO" id="GO:0003723">
    <property type="term" value="F:RNA binding"/>
    <property type="evidence" value="ECO:0007669"/>
    <property type="project" value="UniProtKB-KW"/>
</dbReference>
<evidence type="ECO:0000256" key="1">
    <source>
        <dbReference type="ARBA" id="ARBA00022490"/>
    </source>
</evidence>
<dbReference type="Pfam" id="PF05091">
    <property type="entry name" value="eIF-3_zeta"/>
    <property type="match status" value="1"/>
</dbReference>
<evidence type="ECO:0008006" key="7">
    <source>
        <dbReference type="Google" id="ProtNLM"/>
    </source>
</evidence>
<reference evidence="5 6" key="1">
    <citation type="submission" date="2020-08" db="EMBL/GenBank/DDBJ databases">
        <title>Plant Genome Project.</title>
        <authorList>
            <person name="Zhang R.-G."/>
        </authorList>
    </citation>
    <scope>NUCLEOTIDE SEQUENCE [LARGE SCALE GENOMIC DNA]</scope>
    <source>
        <tissue evidence="5">Rhizome</tissue>
    </source>
</reference>
<name>A0A8J5G4Q8_ZINOF</name>
<proteinExistence type="predicted"/>
<dbReference type="AlphaFoldDB" id="A0A8J5G4Q8"/>
<dbReference type="GO" id="GO:0005852">
    <property type="term" value="C:eukaryotic translation initiation factor 3 complex"/>
    <property type="evidence" value="ECO:0007669"/>
    <property type="project" value="InterPro"/>
</dbReference>
<evidence type="ECO:0000313" key="6">
    <source>
        <dbReference type="Proteomes" id="UP000734854"/>
    </source>
</evidence>
<accession>A0A8J5G4Q8</accession>
<dbReference type="GO" id="GO:0003743">
    <property type="term" value="F:translation initiation factor activity"/>
    <property type="evidence" value="ECO:0007669"/>
    <property type="project" value="UniProtKB-KW"/>
</dbReference>
<keyword evidence="6" id="KW-1185">Reference proteome</keyword>
<organism evidence="5 6">
    <name type="scientific">Zingiber officinale</name>
    <name type="common">Ginger</name>
    <name type="synonym">Amomum zingiber</name>
    <dbReference type="NCBI Taxonomy" id="94328"/>
    <lineage>
        <taxon>Eukaryota</taxon>
        <taxon>Viridiplantae</taxon>
        <taxon>Streptophyta</taxon>
        <taxon>Embryophyta</taxon>
        <taxon>Tracheophyta</taxon>
        <taxon>Spermatophyta</taxon>
        <taxon>Magnoliopsida</taxon>
        <taxon>Liliopsida</taxon>
        <taxon>Zingiberales</taxon>
        <taxon>Zingiberaceae</taxon>
        <taxon>Zingiber</taxon>
    </lineage>
</organism>
<sequence length="260" mass="29140">MGFGVGIVPFNPDGRNPSGTTSPLILLSRNDGDVIRPTNIPFTPFFHSEKLGCISDWTCNPNFGANAARLAVGGGRDTIFDFTLDEYFALSVGSSDDSSFHLVDSNHIIVHVGDIKFHLHKFPLLPKSSLLQKLLMASNDDKVDEICITYIPGGLPLDVQLSTWRYTKQLRKGTFNLAYKIEVFLRTSIFRSWKDSIVVLHTTRSLLPWVENLEFITHCIDSSASKACVDTSKVELSYTYNKKQLLSEVLNLQQWNGVRK</sequence>
<keyword evidence="3" id="KW-0694">RNA-binding</keyword>
<dbReference type="Proteomes" id="UP000734854">
    <property type="component" value="Unassembled WGS sequence"/>
</dbReference>
<evidence type="ECO:0000313" key="5">
    <source>
        <dbReference type="EMBL" id="KAG6495904.1"/>
    </source>
</evidence>
<dbReference type="PANTHER" id="PTHR32370">
    <property type="entry name" value="OS12G0117600 PROTEIN"/>
    <property type="match status" value="1"/>
</dbReference>
<evidence type="ECO:0000256" key="3">
    <source>
        <dbReference type="ARBA" id="ARBA00022884"/>
    </source>
</evidence>
<dbReference type="InterPro" id="IPR007783">
    <property type="entry name" value="eIF3d"/>
</dbReference>